<gene>
    <name evidence="2" type="ORF">CEN88_395</name>
</gene>
<evidence type="ECO:0000313" key="3">
    <source>
        <dbReference type="Proteomes" id="UP000318711"/>
    </source>
</evidence>
<name>A0A554LU04_9BACT</name>
<reference evidence="2 3" key="1">
    <citation type="submission" date="2017-07" db="EMBL/GenBank/DDBJ databases">
        <title>Mechanisms for carbon and nitrogen cycling indicate functional differentiation within the Candidate Phyla Radiation.</title>
        <authorList>
            <person name="Danczak R.E."/>
            <person name="Johnston M.D."/>
            <person name="Kenah C."/>
            <person name="Slattery M."/>
            <person name="Wrighton K.C."/>
            <person name="Wilkins M.J."/>
        </authorList>
    </citation>
    <scope>NUCLEOTIDE SEQUENCE [LARGE SCALE GENOMIC DNA]</scope>
    <source>
        <strain evidence="2">Licking1014_2</strain>
    </source>
</reference>
<proteinExistence type="predicted"/>
<dbReference type="AlphaFoldDB" id="A0A554LU04"/>
<feature type="coiled-coil region" evidence="1">
    <location>
        <begin position="709"/>
        <end position="736"/>
    </location>
</feature>
<sequence length="782" mass="87561">MKRPLKFCLKYFVVAVCLSLIIQPFLWRINVVLAEEQSYEKIDIESLPDDVVEGLERDAAAAEELMATMDRNFGEIDIMLSGGRPRLVFNSVDLAILKSYVAAEQLERVVSSVGVADRETVDTIIQYAFDPGQIEAVLQSPAEKANFIQELEAAEKVDGLPAEAAAALKKIVNLAKANDVGGAVAEFNNLKTIIAEKAGDYWQFRYSGLAQFVTRASLPIDQRVVDVLIYLVTPADRGGAGHERIRVKRIWRDYNSEKKSVSQETAGATNISAHYLGQAIDISEIDLIKCTLVKKRRLGKDKKQKYSTTPIKVAWQSEEGVERAGGIEPPISLNEYIQLTMEESILDLLSELDVDNVEGIEVENMDLSDIFGYVGRAMAEQVFDSPNHSLKGFDFGDTMDNLGRAVLADTLNLPRDSWRGKNIDEVEENLGRLAVEEKLRLPAGSLNGDSPDEIFTNIGRRHMEMQLGLPENSLPTNSVSRAELEKKIGQAAIEDRLDFKRGSFAKDNINEIRTAVGKDRFNLVMKLFATVDEELDLDYGAAKDFYQGKTNATDFKQRVGAKIIEQKINQYKSYVGRDSAGNAKTIQPADASFNLPEGTISAFLDGDGGIYPALGRHILNQRLFSSEQDRQMLTNWLSDPSNTFDMTTASKKLGLGLNDFYNIFKGGNAKQTFRQLGKKRLVKAVQQTDFYQKERDEQEEALFAEHPELYELKQQVDFTKNKITDINQRLARLEAINNRPEVKNSVITIKHELALIQNRPTVEVIKASSRTISDELNRLERI</sequence>
<dbReference type="Proteomes" id="UP000318711">
    <property type="component" value="Unassembled WGS sequence"/>
</dbReference>
<accession>A0A554LU04</accession>
<evidence type="ECO:0000313" key="2">
    <source>
        <dbReference type="EMBL" id="TSC96109.1"/>
    </source>
</evidence>
<comment type="caution">
    <text evidence="2">The sequence shown here is derived from an EMBL/GenBank/DDBJ whole genome shotgun (WGS) entry which is preliminary data.</text>
</comment>
<evidence type="ECO:0000256" key="1">
    <source>
        <dbReference type="SAM" id="Coils"/>
    </source>
</evidence>
<protein>
    <submittedName>
        <fullName evidence="2">Uncharacterized protein</fullName>
    </submittedName>
</protein>
<keyword evidence="1" id="KW-0175">Coiled coil</keyword>
<organism evidence="2 3">
    <name type="scientific">Candidatus Berkelbacteria bacterium Licking1014_2</name>
    <dbReference type="NCBI Taxonomy" id="2017146"/>
    <lineage>
        <taxon>Bacteria</taxon>
        <taxon>Candidatus Berkelbacteria</taxon>
    </lineage>
</organism>
<dbReference type="EMBL" id="VMGL01000047">
    <property type="protein sequence ID" value="TSC96109.1"/>
    <property type="molecule type" value="Genomic_DNA"/>
</dbReference>